<dbReference type="PANTHER" id="PTHR12106:SF27">
    <property type="entry name" value="SORTILIN-RELATED RECEPTOR"/>
    <property type="match status" value="1"/>
</dbReference>
<dbReference type="SUPFAM" id="SSF50939">
    <property type="entry name" value="Sialidases"/>
    <property type="match status" value="2"/>
</dbReference>
<evidence type="ECO:0000256" key="1">
    <source>
        <dbReference type="ARBA" id="ARBA00022737"/>
    </source>
</evidence>
<evidence type="ECO:0000259" key="5">
    <source>
        <dbReference type="Pfam" id="PF15902"/>
    </source>
</evidence>
<evidence type="ECO:0000313" key="7">
    <source>
        <dbReference type="Proteomes" id="UP000199534"/>
    </source>
</evidence>
<dbReference type="RefSeq" id="WP_245759696.1">
    <property type="nucleotide sequence ID" value="NZ_FOYQ01000001.1"/>
</dbReference>
<gene>
    <name evidence="6" type="ORF">SAMN04490243_0083</name>
</gene>
<organism evidence="6 7">
    <name type="scientific">Robiginitalea myxolifaciens</name>
    <dbReference type="NCBI Taxonomy" id="400055"/>
    <lineage>
        <taxon>Bacteria</taxon>
        <taxon>Pseudomonadati</taxon>
        <taxon>Bacteroidota</taxon>
        <taxon>Flavobacteriia</taxon>
        <taxon>Flavobacteriales</taxon>
        <taxon>Flavobacteriaceae</taxon>
        <taxon>Robiginitalea</taxon>
    </lineage>
</organism>
<evidence type="ECO:0000256" key="3">
    <source>
        <dbReference type="SAM" id="MobiDB-lite"/>
    </source>
</evidence>
<name>A0A1I6FMT9_9FLAO</name>
<dbReference type="InterPro" id="IPR015943">
    <property type="entry name" value="WD40/YVTN_repeat-like_dom_sf"/>
</dbReference>
<evidence type="ECO:0000256" key="4">
    <source>
        <dbReference type="SAM" id="SignalP"/>
    </source>
</evidence>
<keyword evidence="6" id="KW-0675">Receptor</keyword>
<dbReference type="Proteomes" id="UP000199534">
    <property type="component" value="Unassembled WGS sequence"/>
</dbReference>
<dbReference type="STRING" id="400055.SAMN04490243_0083"/>
<dbReference type="AlphaFoldDB" id="A0A1I6FMT9"/>
<dbReference type="EMBL" id="FOYQ01000001">
    <property type="protein sequence ID" value="SFR31256.1"/>
    <property type="molecule type" value="Genomic_DNA"/>
</dbReference>
<evidence type="ECO:0000313" key="6">
    <source>
        <dbReference type="EMBL" id="SFR31256.1"/>
    </source>
</evidence>
<proteinExistence type="predicted"/>
<dbReference type="PANTHER" id="PTHR12106">
    <property type="entry name" value="SORTILIN RELATED"/>
    <property type="match status" value="1"/>
</dbReference>
<dbReference type="InterPro" id="IPR036278">
    <property type="entry name" value="Sialidase_sf"/>
</dbReference>
<protein>
    <submittedName>
        <fullName evidence="6">Sortilin, neurotensin receptor 3</fullName>
    </submittedName>
</protein>
<dbReference type="CDD" id="cd15482">
    <property type="entry name" value="Sialidase_non-viral"/>
    <property type="match status" value="3"/>
</dbReference>
<feature type="domain" description="Sortilin N-terminal" evidence="5">
    <location>
        <begin position="78"/>
        <end position="198"/>
    </location>
</feature>
<accession>A0A1I6FMT9</accession>
<keyword evidence="2" id="KW-0175">Coiled coil</keyword>
<keyword evidence="4" id="KW-0732">Signal</keyword>
<keyword evidence="1" id="KW-0677">Repeat</keyword>
<dbReference type="Pfam" id="PF15902">
    <property type="entry name" value="Sortilin-Vps10"/>
    <property type="match status" value="1"/>
</dbReference>
<reference evidence="6 7" key="1">
    <citation type="submission" date="2016-10" db="EMBL/GenBank/DDBJ databases">
        <authorList>
            <person name="de Groot N.N."/>
        </authorList>
    </citation>
    <scope>NUCLEOTIDE SEQUENCE [LARGE SCALE GENOMIC DNA]</scope>
    <source>
        <strain evidence="6 7">DSM 21019</strain>
    </source>
</reference>
<feature type="chain" id="PRO_5011756999" evidence="4">
    <location>
        <begin position="30"/>
        <end position="1028"/>
    </location>
</feature>
<dbReference type="Gene3D" id="2.130.10.10">
    <property type="entry name" value="YVTN repeat-like/Quinoprotein amine dehydrogenase"/>
    <property type="match status" value="3"/>
</dbReference>
<feature type="coiled-coil region" evidence="2">
    <location>
        <begin position="948"/>
        <end position="975"/>
    </location>
</feature>
<sequence>MKMKITRWGTALTLLLAFLASISPTSLTAQNTADGQLPNLDALEYRELGPYRGGRVTAVAGIASLPGTFYFGATGGGVWKSEDYGQSWENISDGFFKTPSIGALEVAQNDPNILYVGTGTDGLRSNVIEGMGVYKSIDAGKNWMEIGLENTGQIGGLRIDPTDHNTVYVAAIGNAFKDTPDRGLYKTTDGGKNWERILYISQQSGVSDVELLPGNPRIVFATAWKARRTPWTIISGGTPAEGGIYKSVDGGSTWSSITKGLPSELIGKIDIAVCPSDSRIVYALVEAPGKQGGLYKSTDQGESFTQVSSHNGIRTRPFYYTNLRVDPTDSEHLYALATGYYESEDGGETWSRLRPPHGDNHDQWINPNNPDLFIQSNDGGANVTHNGGKTWSTQFNQPTAEIYQIEADNQFPYWVYGGQQDNYSTVAVPTLPPYGIQTAGPGYILNTGGCETGPAVPHPTKSDIVYSNCKGRFTVYNKRTGTEQSYYVGAANMYGHNPKDLKYRFQRVSPIHISPHDPATIYHTSQFVHKTTDEGKTWEIISPDLTAFEADKQVISGSPITRDITGEEFYSTIYAIRESPVQAGVIWVGANDGPVHVTRDGGASWSKVTPRNLPPGGRVDAVEPSPHDPAKAYIAVLRYQLGDRKPYIYKTEDYGRSWDLLTPGNNGLPSGVPTRVIREHPQREGLLFAGTETGVFMSVDDGKSWEKFQQNLPLTPVTDMKLHRGDLVLSTMGRGFWMMDRVDLLAEALEAKAGTDGPMIFSAADHFRYRSPSGGYGSDSPRYPNPGVILDYILPKGSDSLVRLDILDASGKVINSFSNDSIPQPATGATWDMATGFTEYIVDNRLSASQGLNRFTWDMRMAGPWHPNARRRFRNGPLAGPGTYTARITSGDQEAQVSFELKMDPRVLEAGVTSDEVADQLRLAVQVREAIGETLRLQDEVESRIEEIDGQKRKSDAETKELEALENLRDQLKTAEGIYMQPMLADQWRYLYYMLLQADQAPGADARQRYSELNATLTSLKSSYEGLD</sequence>
<dbReference type="InterPro" id="IPR050310">
    <property type="entry name" value="VPS10-sortilin"/>
</dbReference>
<evidence type="ECO:0000256" key="2">
    <source>
        <dbReference type="SAM" id="Coils"/>
    </source>
</evidence>
<feature type="region of interest" description="Disordered" evidence="3">
    <location>
        <begin position="599"/>
        <end position="625"/>
    </location>
</feature>
<dbReference type="InterPro" id="IPR031778">
    <property type="entry name" value="Sortilin_N"/>
</dbReference>
<keyword evidence="7" id="KW-1185">Reference proteome</keyword>
<feature type="signal peptide" evidence="4">
    <location>
        <begin position="1"/>
        <end position="29"/>
    </location>
</feature>